<reference evidence="1" key="1">
    <citation type="submission" date="2023-03" db="EMBL/GenBank/DDBJ databases">
        <title>Massive genome expansion in bonnet fungi (Mycena s.s.) driven by repeated elements and novel gene families across ecological guilds.</title>
        <authorList>
            <consortium name="Lawrence Berkeley National Laboratory"/>
            <person name="Harder C.B."/>
            <person name="Miyauchi S."/>
            <person name="Viragh M."/>
            <person name="Kuo A."/>
            <person name="Thoen E."/>
            <person name="Andreopoulos B."/>
            <person name="Lu D."/>
            <person name="Skrede I."/>
            <person name="Drula E."/>
            <person name="Henrissat B."/>
            <person name="Morin E."/>
            <person name="Kohler A."/>
            <person name="Barry K."/>
            <person name="LaButti K."/>
            <person name="Morin E."/>
            <person name="Salamov A."/>
            <person name="Lipzen A."/>
            <person name="Mereny Z."/>
            <person name="Hegedus B."/>
            <person name="Baldrian P."/>
            <person name="Stursova M."/>
            <person name="Weitz H."/>
            <person name="Taylor A."/>
            <person name="Grigoriev I.V."/>
            <person name="Nagy L.G."/>
            <person name="Martin F."/>
            <person name="Kauserud H."/>
        </authorList>
    </citation>
    <scope>NUCLEOTIDE SEQUENCE</scope>
    <source>
        <strain evidence="1">CBHHK182m</strain>
    </source>
</reference>
<evidence type="ECO:0000313" key="2">
    <source>
        <dbReference type="Proteomes" id="UP001215598"/>
    </source>
</evidence>
<keyword evidence="2" id="KW-1185">Reference proteome</keyword>
<name>A0AAD7JJK5_9AGAR</name>
<accession>A0AAD7JJK5</accession>
<comment type="caution">
    <text evidence="1">The sequence shown here is derived from an EMBL/GenBank/DDBJ whole genome shotgun (WGS) entry which is preliminary data.</text>
</comment>
<sequence>MPRRQGQLSSTPSVLCLSAPPSVYMSHFGCRLLVPISSLSNSAKTAYSPSGPRCFREFGQRRRHLRNRFPFWNKGRPIKGLSNVLKEALTKAADSHSAAAELIMLRPSMTGSEKQCFAAGLPIRRCTSWYTEGLSTVVIYTTCESPKDLIMEDEYIQQPRTPFVDALRRHVVQWLQRLRHRATLHTLFPDQYAHDPTLLPNGFPYVPTPVGQTLFLSDHLPYPCIADVWLKYYGRTPLGRTQAEMILLGIFEVPAGIYDDPHRAFPIAVDLILEGILLSAHHRAKFVLMSDYIHRPVDEGPWAQRSYAVEGFYLMNLTHSARGRTVATRNMQGCFLCDLLVPYPQELCYACEQYLESA</sequence>
<dbReference type="EMBL" id="JARKIB010000024">
    <property type="protein sequence ID" value="KAJ7766166.1"/>
    <property type="molecule type" value="Genomic_DNA"/>
</dbReference>
<dbReference type="Proteomes" id="UP001215598">
    <property type="component" value="Unassembled WGS sequence"/>
</dbReference>
<proteinExistence type="predicted"/>
<protein>
    <submittedName>
        <fullName evidence="1">Uncharacterized protein</fullName>
    </submittedName>
</protein>
<gene>
    <name evidence="1" type="ORF">B0H16DRAFT_1454058</name>
</gene>
<organism evidence="1 2">
    <name type="scientific">Mycena metata</name>
    <dbReference type="NCBI Taxonomy" id="1033252"/>
    <lineage>
        <taxon>Eukaryota</taxon>
        <taxon>Fungi</taxon>
        <taxon>Dikarya</taxon>
        <taxon>Basidiomycota</taxon>
        <taxon>Agaricomycotina</taxon>
        <taxon>Agaricomycetes</taxon>
        <taxon>Agaricomycetidae</taxon>
        <taxon>Agaricales</taxon>
        <taxon>Marasmiineae</taxon>
        <taxon>Mycenaceae</taxon>
        <taxon>Mycena</taxon>
    </lineage>
</organism>
<evidence type="ECO:0000313" key="1">
    <source>
        <dbReference type="EMBL" id="KAJ7766166.1"/>
    </source>
</evidence>
<dbReference type="AlphaFoldDB" id="A0AAD7JJK5"/>